<gene>
    <name evidence="2" type="ORF">KP509_08G054600</name>
</gene>
<dbReference type="AlphaFoldDB" id="A0A8T2U832"/>
<reference evidence="2" key="1">
    <citation type="submission" date="2021-08" db="EMBL/GenBank/DDBJ databases">
        <title>WGS assembly of Ceratopteris richardii.</title>
        <authorList>
            <person name="Marchant D.B."/>
            <person name="Chen G."/>
            <person name="Jenkins J."/>
            <person name="Shu S."/>
            <person name="Leebens-Mack J."/>
            <person name="Grimwood J."/>
            <person name="Schmutz J."/>
            <person name="Soltis P."/>
            <person name="Soltis D."/>
            <person name="Chen Z.-H."/>
        </authorList>
    </citation>
    <scope>NUCLEOTIDE SEQUENCE</scope>
    <source>
        <strain evidence="2">Whitten #5841</strain>
        <tissue evidence="2">Leaf</tissue>
    </source>
</reference>
<dbReference type="InterPro" id="IPR038947">
    <property type="entry name" value="At3g27210-like"/>
</dbReference>
<keyword evidence="3" id="KW-1185">Reference proteome</keyword>
<dbReference type="OrthoDB" id="1925325at2759"/>
<comment type="caution">
    <text evidence="2">The sequence shown here is derived from an EMBL/GenBank/DDBJ whole genome shotgun (WGS) entry which is preliminary data.</text>
</comment>
<name>A0A8T2U832_CERRI</name>
<evidence type="ECO:0000313" key="2">
    <source>
        <dbReference type="EMBL" id="KAH7431542.1"/>
    </source>
</evidence>
<organism evidence="2 3">
    <name type="scientific">Ceratopteris richardii</name>
    <name type="common">Triangle waterfern</name>
    <dbReference type="NCBI Taxonomy" id="49495"/>
    <lineage>
        <taxon>Eukaryota</taxon>
        <taxon>Viridiplantae</taxon>
        <taxon>Streptophyta</taxon>
        <taxon>Embryophyta</taxon>
        <taxon>Tracheophyta</taxon>
        <taxon>Polypodiopsida</taxon>
        <taxon>Polypodiidae</taxon>
        <taxon>Polypodiales</taxon>
        <taxon>Pteridineae</taxon>
        <taxon>Pteridaceae</taxon>
        <taxon>Parkerioideae</taxon>
        <taxon>Ceratopteris</taxon>
    </lineage>
</organism>
<dbReference type="Proteomes" id="UP000825935">
    <property type="component" value="Chromosome 8"/>
</dbReference>
<dbReference type="PANTHER" id="PTHR34280:SF2">
    <property type="entry name" value="OS01G0920100 PROTEIN"/>
    <property type="match status" value="1"/>
</dbReference>
<accession>A0A8T2U832</accession>
<dbReference type="PANTHER" id="PTHR34280">
    <property type="entry name" value="OS01G0920100 PROTEIN"/>
    <property type="match status" value="1"/>
</dbReference>
<protein>
    <submittedName>
        <fullName evidence="2">Uncharacterized protein</fullName>
    </submittedName>
</protein>
<proteinExistence type="predicted"/>
<dbReference type="EMBL" id="CM035413">
    <property type="protein sequence ID" value="KAH7431542.1"/>
    <property type="molecule type" value="Genomic_DNA"/>
</dbReference>
<feature type="region of interest" description="Disordered" evidence="1">
    <location>
        <begin position="96"/>
        <end position="148"/>
    </location>
</feature>
<evidence type="ECO:0000313" key="3">
    <source>
        <dbReference type="Proteomes" id="UP000825935"/>
    </source>
</evidence>
<evidence type="ECO:0000256" key="1">
    <source>
        <dbReference type="SAM" id="MobiDB-lite"/>
    </source>
</evidence>
<feature type="compositionally biased region" description="Low complexity" evidence="1">
    <location>
        <begin position="104"/>
        <end position="115"/>
    </location>
</feature>
<sequence length="196" mass="21886">MQTVDAQQLNMGGCLWYSKRKQRKTIMGNGANLMSDSDINDSQDEIWFDSKLVFESDSDDDFMSVNGDSLPSNISYSNRGTPLPTFAMLKQRMEELAQESTDNSTAFSTQSQQTSPEKKTLRQLFISTPEEDEQPETHNDVTASNKQESKHVYDGASHRMCFPGLLTSTDKRSQSGPAATRTKSLPLCLPHKLCSC</sequence>